<reference evidence="2 3" key="1">
    <citation type="journal article" date="2022" name="Int. J. Syst. Evol. Microbiol.">
        <title>Noviherbaspirillum aridicola sp. nov., isolated from an arid soil in Pakistan.</title>
        <authorList>
            <person name="Khan I.U."/>
            <person name="Saqib M."/>
            <person name="Amin A."/>
            <person name="Hussain F."/>
            <person name="Li L."/>
            <person name="Liu Y.H."/>
            <person name="Fang B.Z."/>
            <person name="Ahmed I."/>
            <person name="Li W.J."/>
        </authorList>
    </citation>
    <scope>NUCLEOTIDE SEQUENCE [LARGE SCALE GENOMIC DNA]</scope>
    <source>
        <strain evidence="2 3">NCCP-691</strain>
    </source>
</reference>
<dbReference type="InterPro" id="IPR036259">
    <property type="entry name" value="MFS_trans_sf"/>
</dbReference>
<sequence>MIPGKPGAAEAVVHRLLARAVVLRPQETAALLLGFTAFLSLLCAYYLLRPLRDAMGLVGGVGQLPWLFSATFVSMLALVPVFGALTARLPPRRFVPLVYRFFALNILGFGALFATGVQEVAVSRVFFVWLSVFNLFVISVFWSVMADGFSSEQGKRLFGFIAAGGTAGALLGPALAAVLAVRFGVALLALIAALLLEVAVQCLRRLQHAESHGGKDGPPAGERLGGGILAGVTLIARDRYLLGIVVYLLLHSCASTLLYFEQGRIVAAGFADTASRTRFFALVDLCVSGLALSLQLFGSAYVIRRAGVGVALAVLPLATLAAFGALAAWPTVAVLGAVQVLRRSLDYALARPARETLFTVVALGAKYKAKNVIDTVVYRGGDAVSGWLSAALTALGLGFAGMGAAFAPAAVLWVGLSAWLSRRQARYAEESTTQRKEDHEPRIE</sequence>
<dbReference type="Gene3D" id="1.20.1250.20">
    <property type="entry name" value="MFS general substrate transporter like domains"/>
    <property type="match status" value="1"/>
</dbReference>
<feature type="transmembrane region" description="Helical" evidence="1">
    <location>
        <begin position="29"/>
        <end position="48"/>
    </location>
</feature>
<gene>
    <name evidence="2" type="ORF">NCCP691_27430</name>
</gene>
<keyword evidence="1" id="KW-1133">Transmembrane helix</keyword>
<accession>A0ABQ4Q7P3</accession>
<feature type="transmembrane region" description="Helical" evidence="1">
    <location>
        <begin position="157"/>
        <end position="179"/>
    </location>
</feature>
<proteinExistence type="predicted"/>
<dbReference type="PANTHER" id="PTHR43596:SF1">
    <property type="entry name" value="ADP,ATP CARRIER PROTEIN"/>
    <property type="match status" value="1"/>
</dbReference>
<dbReference type="Proteomes" id="UP000887222">
    <property type="component" value="Unassembled WGS sequence"/>
</dbReference>
<evidence type="ECO:0000313" key="2">
    <source>
        <dbReference type="EMBL" id="GIZ52729.1"/>
    </source>
</evidence>
<dbReference type="SUPFAM" id="SSF103473">
    <property type="entry name" value="MFS general substrate transporter"/>
    <property type="match status" value="1"/>
</dbReference>
<organism evidence="2 3">
    <name type="scientific">Noviherbaspirillum aridicola</name>
    <dbReference type="NCBI Taxonomy" id="2849687"/>
    <lineage>
        <taxon>Bacteria</taxon>
        <taxon>Pseudomonadati</taxon>
        <taxon>Pseudomonadota</taxon>
        <taxon>Betaproteobacteria</taxon>
        <taxon>Burkholderiales</taxon>
        <taxon>Oxalobacteraceae</taxon>
        <taxon>Noviherbaspirillum</taxon>
    </lineage>
</organism>
<keyword evidence="3" id="KW-1185">Reference proteome</keyword>
<feature type="transmembrane region" description="Helical" evidence="1">
    <location>
        <begin position="387"/>
        <end position="416"/>
    </location>
</feature>
<protein>
    <submittedName>
        <fullName evidence="2">MFS transporter</fullName>
    </submittedName>
</protein>
<feature type="transmembrane region" description="Helical" evidence="1">
    <location>
        <begin position="97"/>
        <end position="114"/>
    </location>
</feature>
<dbReference type="CDD" id="cd06174">
    <property type="entry name" value="MFS"/>
    <property type="match status" value="1"/>
</dbReference>
<feature type="transmembrane region" description="Helical" evidence="1">
    <location>
        <begin position="64"/>
        <end position="85"/>
    </location>
</feature>
<feature type="transmembrane region" description="Helical" evidence="1">
    <location>
        <begin position="240"/>
        <end position="260"/>
    </location>
</feature>
<keyword evidence="1" id="KW-0472">Membrane</keyword>
<name>A0ABQ4Q7P3_9BURK</name>
<feature type="transmembrane region" description="Helical" evidence="1">
    <location>
        <begin position="185"/>
        <end position="203"/>
    </location>
</feature>
<evidence type="ECO:0000256" key="1">
    <source>
        <dbReference type="SAM" id="Phobius"/>
    </source>
</evidence>
<keyword evidence="1" id="KW-0812">Transmembrane</keyword>
<dbReference type="PANTHER" id="PTHR43596">
    <property type="entry name" value="ADP,ATP CARRIER PROTEIN"/>
    <property type="match status" value="1"/>
</dbReference>
<feature type="transmembrane region" description="Helical" evidence="1">
    <location>
        <begin position="126"/>
        <end position="145"/>
    </location>
</feature>
<feature type="transmembrane region" description="Helical" evidence="1">
    <location>
        <begin position="280"/>
        <end position="303"/>
    </location>
</feature>
<feature type="transmembrane region" description="Helical" evidence="1">
    <location>
        <begin position="310"/>
        <end position="329"/>
    </location>
</feature>
<evidence type="ECO:0000313" key="3">
    <source>
        <dbReference type="Proteomes" id="UP000887222"/>
    </source>
</evidence>
<comment type="caution">
    <text evidence="2">The sequence shown here is derived from an EMBL/GenBank/DDBJ whole genome shotgun (WGS) entry which is preliminary data.</text>
</comment>
<dbReference type="EMBL" id="BPMK01000012">
    <property type="protein sequence ID" value="GIZ52729.1"/>
    <property type="molecule type" value="Genomic_DNA"/>
</dbReference>